<sequence length="147" mass="16338">MSVLRYWNGSRDLMATVKLDQLLRFAVVGAFGFVVDGGLLTVLLSNEWNLFAARALSFSAAVSSTWFLNRRWTFISAAAAVPRNAYMRYFGVQLAGAALNLSIFFVLVLLIPHLKSVPLVPLAFGAAVSLMFNYLVTKYLIFREKHG</sequence>
<feature type="domain" description="GtrA/DPMS transmembrane" evidence="7">
    <location>
        <begin position="24"/>
        <end position="142"/>
    </location>
</feature>
<accession>A0A4Z0C3X3</accession>
<organism evidence="8 9">
    <name type="scientific">Ramlibacter henchirensis</name>
    <dbReference type="NCBI Taxonomy" id="204072"/>
    <lineage>
        <taxon>Bacteria</taxon>
        <taxon>Pseudomonadati</taxon>
        <taxon>Pseudomonadota</taxon>
        <taxon>Betaproteobacteria</taxon>
        <taxon>Burkholderiales</taxon>
        <taxon>Comamonadaceae</taxon>
        <taxon>Ramlibacter</taxon>
    </lineage>
</organism>
<comment type="similarity">
    <text evidence="2">Belongs to the GtrA family.</text>
</comment>
<gene>
    <name evidence="8" type="ORF">EZ313_00360</name>
</gene>
<dbReference type="Proteomes" id="UP000298180">
    <property type="component" value="Unassembled WGS sequence"/>
</dbReference>
<feature type="transmembrane region" description="Helical" evidence="6">
    <location>
        <begin position="89"/>
        <end position="111"/>
    </location>
</feature>
<comment type="caution">
    <text evidence="8">The sequence shown here is derived from an EMBL/GenBank/DDBJ whole genome shotgun (WGS) entry which is preliminary data.</text>
</comment>
<keyword evidence="3 6" id="KW-0812">Transmembrane</keyword>
<evidence type="ECO:0000256" key="6">
    <source>
        <dbReference type="SAM" id="Phobius"/>
    </source>
</evidence>
<evidence type="ECO:0000313" key="8">
    <source>
        <dbReference type="EMBL" id="TFZ05170.1"/>
    </source>
</evidence>
<evidence type="ECO:0000256" key="2">
    <source>
        <dbReference type="ARBA" id="ARBA00009399"/>
    </source>
</evidence>
<dbReference type="Pfam" id="PF04138">
    <property type="entry name" value="GtrA_DPMS_TM"/>
    <property type="match status" value="1"/>
</dbReference>
<dbReference type="EMBL" id="SMLM01000001">
    <property type="protein sequence ID" value="TFZ05170.1"/>
    <property type="molecule type" value="Genomic_DNA"/>
</dbReference>
<dbReference type="PANTHER" id="PTHR38459">
    <property type="entry name" value="PROPHAGE BACTOPRENOL-LINKED GLUCOSE TRANSLOCASE HOMOLOG"/>
    <property type="match status" value="1"/>
</dbReference>
<evidence type="ECO:0000256" key="4">
    <source>
        <dbReference type="ARBA" id="ARBA00022989"/>
    </source>
</evidence>
<keyword evidence="9" id="KW-1185">Reference proteome</keyword>
<dbReference type="RefSeq" id="WP_135261251.1">
    <property type="nucleotide sequence ID" value="NZ_SMLM01000001.1"/>
</dbReference>
<evidence type="ECO:0000313" key="9">
    <source>
        <dbReference type="Proteomes" id="UP000298180"/>
    </source>
</evidence>
<proteinExistence type="inferred from homology"/>
<evidence type="ECO:0000256" key="5">
    <source>
        <dbReference type="ARBA" id="ARBA00023136"/>
    </source>
</evidence>
<keyword evidence="5 6" id="KW-0472">Membrane</keyword>
<dbReference type="InterPro" id="IPR007267">
    <property type="entry name" value="GtrA_DPMS_TM"/>
</dbReference>
<dbReference type="OrthoDB" id="7926501at2"/>
<keyword evidence="4 6" id="KW-1133">Transmembrane helix</keyword>
<reference evidence="8 9" key="1">
    <citation type="submission" date="2019-03" db="EMBL/GenBank/DDBJ databases">
        <title>Ramlibacter henchirensis DSM 14656, whole genome shotgun sequence.</title>
        <authorList>
            <person name="Zhang X."/>
            <person name="Feng G."/>
            <person name="Zhu H."/>
        </authorList>
    </citation>
    <scope>NUCLEOTIDE SEQUENCE [LARGE SCALE GENOMIC DNA]</scope>
    <source>
        <strain evidence="8 9">DSM 14656</strain>
    </source>
</reference>
<feature type="transmembrane region" description="Helical" evidence="6">
    <location>
        <begin position="21"/>
        <end position="44"/>
    </location>
</feature>
<name>A0A4Z0C3X3_9BURK</name>
<dbReference type="GO" id="GO:0005886">
    <property type="term" value="C:plasma membrane"/>
    <property type="evidence" value="ECO:0007669"/>
    <property type="project" value="TreeGrafter"/>
</dbReference>
<evidence type="ECO:0000256" key="1">
    <source>
        <dbReference type="ARBA" id="ARBA00004141"/>
    </source>
</evidence>
<evidence type="ECO:0000256" key="3">
    <source>
        <dbReference type="ARBA" id="ARBA00022692"/>
    </source>
</evidence>
<protein>
    <submittedName>
        <fullName evidence="8">GtrA family protein</fullName>
    </submittedName>
</protein>
<comment type="subcellular location">
    <subcellularLocation>
        <location evidence="1">Membrane</location>
        <topology evidence="1">Multi-pass membrane protein</topology>
    </subcellularLocation>
</comment>
<feature type="transmembrane region" description="Helical" evidence="6">
    <location>
        <begin position="50"/>
        <end position="68"/>
    </location>
</feature>
<dbReference type="PANTHER" id="PTHR38459:SF1">
    <property type="entry name" value="PROPHAGE BACTOPRENOL-LINKED GLUCOSE TRANSLOCASE HOMOLOG"/>
    <property type="match status" value="1"/>
</dbReference>
<dbReference type="InterPro" id="IPR051401">
    <property type="entry name" value="GtrA_CellWall_Glycosyl"/>
</dbReference>
<dbReference type="GO" id="GO:0000271">
    <property type="term" value="P:polysaccharide biosynthetic process"/>
    <property type="evidence" value="ECO:0007669"/>
    <property type="project" value="InterPro"/>
</dbReference>
<feature type="transmembrane region" description="Helical" evidence="6">
    <location>
        <begin position="117"/>
        <end position="136"/>
    </location>
</feature>
<dbReference type="AlphaFoldDB" id="A0A4Z0C3X3"/>
<evidence type="ECO:0000259" key="7">
    <source>
        <dbReference type="Pfam" id="PF04138"/>
    </source>
</evidence>